<dbReference type="GeneID" id="36329416"/>
<feature type="region of interest" description="Disordered" evidence="1">
    <location>
        <begin position="497"/>
        <end position="537"/>
    </location>
</feature>
<evidence type="ECO:0000313" key="3">
    <source>
        <dbReference type="EMBL" id="OSX65405.1"/>
    </source>
</evidence>
<proteinExistence type="predicted"/>
<feature type="region of interest" description="Disordered" evidence="1">
    <location>
        <begin position="452"/>
        <end position="478"/>
    </location>
</feature>
<dbReference type="Pfam" id="PF20639">
    <property type="entry name" value="Rrn6_K-rich"/>
    <property type="match status" value="1"/>
</dbReference>
<reference evidence="3 4" key="1">
    <citation type="submission" date="2017-04" db="EMBL/GenBank/DDBJ databases">
        <title>Genome Sequence of the Model Brown-Rot Fungus Postia placenta SB12.</title>
        <authorList>
            <consortium name="DOE Joint Genome Institute"/>
            <person name="Gaskell J."/>
            <person name="Kersten P."/>
            <person name="Larrondo L.F."/>
            <person name="Canessa P."/>
            <person name="Martinez D."/>
            <person name="Hibbett D."/>
            <person name="Schmoll M."/>
            <person name="Kubicek C.P."/>
            <person name="Martinez A.T."/>
            <person name="Yadav J."/>
            <person name="Master E."/>
            <person name="Magnuson J.K."/>
            <person name="James T."/>
            <person name="Yaver D."/>
            <person name="Berka R."/>
            <person name="Labutti K."/>
            <person name="Lipzen A."/>
            <person name="Aerts A."/>
            <person name="Barry K."/>
            <person name="Henrissat B."/>
            <person name="Blanchette R."/>
            <person name="Grigoriev I."/>
            <person name="Cullen D."/>
        </authorList>
    </citation>
    <scope>NUCLEOTIDE SEQUENCE [LARGE SCALE GENOMIC DNA]</scope>
    <source>
        <strain evidence="3 4">MAD-698-R-SB12</strain>
    </source>
</reference>
<evidence type="ECO:0000259" key="2">
    <source>
        <dbReference type="Pfam" id="PF20639"/>
    </source>
</evidence>
<dbReference type="EMBL" id="KZ110593">
    <property type="protein sequence ID" value="OSX65405.1"/>
    <property type="molecule type" value="Genomic_DNA"/>
</dbReference>
<dbReference type="InterPro" id="IPR048536">
    <property type="entry name" value="Rrn6_K-rich"/>
</dbReference>
<protein>
    <recommendedName>
        <fullName evidence="2">RRN6 K-rich C-terminal domain-containing protein</fullName>
    </recommendedName>
</protein>
<accession>A0A1X6N9T4</accession>
<evidence type="ECO:0000313" key="4">
    <source>
        <dbReference type="Proteomes" id="UP000194127"/>
    </source>
</evidence>
<name>A0A1X6N9T4_9APHY</name>
<dbReference type="PANTHER" id="PTHR28221">
    <property type="entry name" value="RNA POLYMERASE I-SPECIFIC TRANSCRIPTION INITIATION FACTOR RRN6"/>
    <property type="match status" value="1"/>
</dbReference>
<dbReference type="RefSeq" id="XP_024342199.1">
    <property type="nucleotide sequence ID" value="XM_024484467.1"/>
</dbReference>
<feature type="compositionally biased region" description="Polar residues" evidence="1">
    <location>
        <begin position="497"/>
        <end position="513"/>
    </location>
</feature>
<keyword evidence="4" id="KW-1185">Reference proteome</keyword>
<feature type="compositionally biased region" description="Basic residues" evidence="1">
    <location>
        <begin position="524"/>
        <end position="537"/>
    </location>
</feature>
<sequence length="537" mass="59720">ELLISIEGMEDDHMVRLLTTSEILWIDERNTRRPLLGIKHGRDLDRTLTAHTGYLHNAPITFLTSFHNGLISLYDVSRTDSNFIQQTRPAYSLPALQATDGRNLGHVFFQHYTDAIGSNISAFQLSETGGLHMLALQLALDDDCVEDRMTGRRSTNILPEESQSLVNHFKLSSAENGPLAARGYSEVDVRPIYDRLFCDDSSETKENGDAVYDLLDKMPTFWQDLDVPLEHMVTTYDVAYRSGGEPANASRNDVFTENVLNSRRGFRALVQDRIPVKPVARGAAWHINISPFIRREVPDLGHEHEETIEHLRHYDLDSDVERPGPSYRRESEAREQLVLDLALASDVFSPVRPQAAADPGLDDALETMSRATEAMSLKDSEPPPVKFGFLRPISKGSIDYYMDSRKQDAARTDGLCPPGVHLLLQEWGVGADPYAYNYEDPYQDGVTKLMPAGAHHPRRRSMDDMPSATQPSTQPRMPPAVVPAAAVMPPPIDDVLGSSQDFPSQLPMPSTQVLPGPHGGRPGPIKKKAVKKRVGGF</sequence>
<evidence type="ECO:0000256" key="1">
    <source>
        <dbReference type="SAM" id="MobiDB-lite"/>
    </source>
</evidence>
<dbReference type="InterPro" id="IPR019350">
    <property type="entry name" value="RNA_pol_I-sp_TIF_RRN6-like"/>
</dbReference>
<dbReference type="STRING" id="670580.A0A1X6N9T4"/>
<dbReference type="Proteomes" id="UP000194127">
    <property type="component" value="Unassembled WGS sequence"/>
</dbReference>
<feature type="domain" description="RRN6 K-rich C-terminal" evidence="2">
    <location>
        <begin position="423"/>
        <end position="537"/>
    </location>
</feature>
<dbReference type="AlphaFoldDB" id="A0A1X6N9T4"/>
<feature type="non-terminal residue" evidence="3">
    <location>
        <position position="1"/>
    </location>
</feature>
<dbReference type="PANTHER" id="PTHR28221:SF2">
    <property type="entry name" value="RNA POLYMERASE I-SPECIFIC TRANSCRIPTION INITIATION FACTOR RRN6"/>
    <property type="match status" value="1"/>
</dbReference>
<organism evidence="3 4">
    <name type="scientific">Postia placenta MAD-698-R-SB12</name>
    <dbReference type="NCBI Taxonomy" id="670580"/>
    <lineage>
        <taxon>Eukaryota</taxon>
        <taxon>Fungi</taxon>
        <taxon>Dikarya</taxon>
        <taxon>Basidiomycota</taxon>
        <taxon>Agaricomycotina</taxon>
        <taxon>Agaricomycetes</taxon>
        <taxon>Polyporales</taxon>
        <taxon>Adustoporiaceae</taxon>
        <taxon>Rhodonia</taxon>
    </lineage>
</organism>
<dbReference type="OrthoDB" id="2382881at2759"/>
<gene>
    <name evidence="3" type="ORF">POSPLADRAFT_1134373</name>
</gene>